<evidence type="ECO:0000313" key="2">
    <source>
        <dbReference type="EMBL" id="MBW0544282.1"/>
    </source>
</evidence>
<name>A0A9Q3FTD2_9BASI</name>
<reference evidence="2" key="1">
    <citation type="submission" date="2021-03" db="EMBL/GenBank/DDBJ databases">
        <title>Draft genome sequence of rust myrtle Austropuccinia psidii MF-1, a brazilian biotype.</title>
        <authorList>
            <person name="Quecine M.C."/>
            <person name="Pachon D.M.R."/>
            <person name="Bonatelli M.L."/>
            <person name="Correr F.H."/>
            <person name="Franceschini L.M."/>
            <person name="Leite T.F."/>
            <person name="Margarido G.R.A."/>
            <person name="Almeida C.A."/>
            <person name="Ferrarezi J.A."/>
            <person name="Labate C.A."/>
        </authorList>
    </citation>
    <scope>NUCLEOTIDE SEQUENCE</scope>
    <source>
        <strain evidence="2">MF-1</strain>
    </source>
</reference>
<proteinExistence type="predicted"/>
<keyword evidence="3" id="KW-1185">Reference proteome</keyword>
<dbReference type="EMBL" id="AVOT02049109">
    <property type="protein sequence ID" value="MBW0544282.1"/>
    <property type="molecule type" value="Genomic_DNA"/>
</dbReference>
<organism evidence="2 3">
    <name type="scientific">Austropuccinia psidii MF-1</name>
    <dbReference type="NCBI Taxonomy" id="1389203"/>
    <lineage>
        <taxon>Eukaryota</taxon>
        <taxon>Fungi</taxon>
        <taxon>Dikarya</taxon>
        <taxon>Basidiomycota</taxon>
        <taxon>Pucciniomycotina</taxon>
        <taxon>Pucciniomycetes</taxon>
        <taxon>Pucciniales</taxon>
        <taxon>Sphaerophragmiaceae</taxon>
        <taxon>Austropuccinia</taxon>
    </lineage>
</organism>
<dbReference type="Proteomes" id="UP000765509">
    <property type="component" value="Unassembled WGS sequence"/>
</dbReference>
<evidence type="ECO:0000313" key="3">
    <source>
        <dbReference type="Proteomes" id="UP000765509"/>
    </source>
</evidence>
<protein>
    <submittedName>
        <fullName evidence="2">Uncharacterized protein</fullName>
    </submittedName>
</protein>
<sequence>MHQGVMNSWHIHKRFLKEEVIGKYLNGWHPLSLKPQIKKIKLWYNKKREQSKEKAPVASRSKPQASQCPQEAKKKRKKNWKKPYSPSYMIPRIQRNSTKNVVNMSRTWMEFKDKEDKIMRQPSLPKK</sequence>
<dbReference type="AlphaFoldDB" id="A0A9Q3FTD2"/>
<comment type="caution">
    <text evidence="2">The sequence shown here is derived from an EMBL/GenBank/DDBJ whole genome shotgun (WGS) entry which is preliminary data.</text>
</comment>
<feature type="region of interest" description="Disordered" evidence="1">
    <location>
        <begin position="48"/>
        <end position="89"/>
    </location>
</feature>
<gene>
    <name evidence="2" type="ORF">O181_083997</name>
</gene>
<accession>A0A9Q3FTD2</accession>
<evidence type="ECO:0000256" key="1">
    <source>
        <dbReference type="SAM" id="MobiDB-lite"/>
    </source>
</evidence>